<evidence type="ECO:0000256" key="6">
    <source>
        <dbReference type="SAM" id="MobiDB-lite"/>
    </source>
</evidence>
<evidence type="ECO:0000256" key="3">
    <source>
        <dbReference type="ARBA" id="ARBA00023136"/>
    </source>
</evidence>
<protein>
    <recommendedName>
        <fullName evidence="4">Altered inheritance of mitochondria protein 11</fullName>
    </recommendedName>
</protein>
<evidence type="ECO:0000313" key="7">
    <source>
        <dbReference type="EMBL" id="KAF2208270.1"/>
    </source>
</evidence>
<feature type="region of interest" description="Disordered" evidence="6">
    <location>
        <begin position="38"/>
        <end position="70"/>
    </location>
</feature>
<proteinExistence type="inferred from homology"/>
<dbReference type="OrthoDB" id="3558022at2759"/>
<feature type="coiled-coil region" evidence="5">
    <location>
        <begin position="221"/>
        <end position="257"/>
    </location>
</feature>
<name>A0A6A6F4X4_9PEZI</name>
<dbReference type="EMBL" id="ML992696">
    <property type="protein sequence ID" value="KAF2208270.1"/>
    <property type="molecule type" value="Genomic_DNA"/>
</dbReference>
<evidence type="ECO:0000256" key="4">
    <source>
        <dbReference type="RuleBase" id="RU367098"/>
    </source>
</evidence>
<evidence type="ECO:0000256" key="1">
    <source>
        <dbReference type="ARBA" id="ARBA00022692"/>
    </source>
</evidence>
<dbReference type="PANTHER" id="PTHR39136">
    <property type="entry name" value="ALTERED INHERITANCE OF MITOCHONDRIA PROTEIN 11"/>
    <property type="match status" value="1"/>
</dbReference>
<dbReference type="AlphaFoldDB" id="A0A6A6F4X4"/>
<evidence type="ECO:0000313" key="8">
    <source>
        <dbReference type="Proteomes" id="UP000799539"/>
    </source>
</evidence>
<dbReference type="PANTHER" id="PTHR39136:SF1">
    <property type="entry name" value="ALTERED INHERITANCE OF MITOCHONDRIA PROTEIN 11"/>
    <property type="match status" value="1"/>
</dbReference>
<sequence length="261" mass="28844">MASPGGRPSALRQTFALSSTVTAWMSWWDRYFAPGDIRQSRQQQDDAKSTPQNATSELPSLGPKYTERADASTRARRQNALLYGGLAFTVLSAVVTRRALNRKYIAAYPQLVKQTSTKAGRRIEVPTFSPSNTPPKAEGGLDAAEALGIATLSVFSVFMAGTGMFMKINNIGDVEDLRDWVRAGVGYDVYAGDTEADQEIEQWMAEVLSRKDGVGDLRTTIVEKMAELAELDKKKQENRDNANKGELQKKIEMLKKEVEKS</sequence>
<keyword evidence="5" id="KW-0175">Coiled coil</keyword>
<comment type="subcellular location">
    <subcellularLocation>
        <location evidence="4">Membrane</location>
        <topology evidence="4">Multi-pass membrane protein</topology>
    </subcellularLocation>
</comment>
<dbReference type="GO" id="GO:0016020">
    <property type="term" value="C:membrane"/>
    <property type="evidence" value="ECO:0007669"/>
    <property type="project" value="UniProtKB-SubCell"/>
</dbReference>
<evidence type="ECO:0000256" key="5">
    <source>
        <dbReference type="SAM" id="Coils"/>
    </source>
</evidence>
<accession>A0A6A6F4X4</accession>
<keyword evidence="2" id="KW-1133">Transmembrane helix</keyword>
<comment type="similarity">
    <text evidence="4">Belongs to the AIM11 family.</text>
</comment>
<keyword evidence="8" id="KW-1185">Reference proteome</keyword>
<keyword evidence="3" id="KW-0472">Membrane</keyword>
<gene>
    <name evidence="4" type="primary">AIM11</name>
    <name evidence="7" type="ORF">CERZMDRAFT_107568</name>
</gene>
<evidence type="ECO:0000256" key="2">
    <source>
        <dbReference type="ARBA" id="ARBA00022989"/>
    </source>
</evidence>
<dbReference type="InterPro" id="IPR038814">
    <property type="entry name" value="AIM11"/>
</dbReference>
<dbReference type="GO" id="GO:0005739">
    <property type="term" value="C:mitochondrion"/>
    <property type="evidence" value="ECO:0007669"/>
    <property type="project" value="TreeGrafter"/>
</dbReference>
<feature type="compositionally biased region" description="Polar residues" evidence="6">
    <location>
        <begin position="49"/>
        <end position="58"/>
    </location>
</feature>
<keyword evidence="1" id="KW-0812">Transmembrane</keyword>
<organism evidence="7 8">
    <name type="scientific">Cercospora zeae-maydis SCOH1-5</name>
    <dbReference type="NCBI Taxonomy" id="717836"/>
    <lineage>
        <taxon>Eukaryota</taxon>
        <taxon>Fungi</taxon>
        <taxon>Dikarya</taxon>
        <taxon>Ascomycota</taxon>
        <taxon>Pezizomycotina</taxon>
        <taxon>Dothideomycetes</taxon>
        <taxon>Dothideomycetidae</taxon>
        <taxon>Mycosphaerellales</taxon>
        <taxon>Mycosphaerellaceae</taxon>
        <taxon>Cercospora</taxon>
    </lineage>
</organism>
<reference evidence="7" key="1">
    <citation type="journal article" date="2020" name="Stud. Mycol.">
        <title>101 Dothideomycetes genomes: a test case for predicting lifestyles and emergence of pathogens.</title>
        <authorList>
            <person name="Haridas S."/>
            <person name="Albert R."/>
            <person name="Binder M."/>
            <person name="Bloem J."/>
            <person name="Labutti K."/>
            <person name="Salamov A."/>
            <person name="Andreopoulos B."/>
            <person name="Baker S."/>
            <person name="Barry K."/>
            <person name="Bills G."/>
            <person name="Bluhm B."/>
            <person name="Cannon C."/>
            <person name="Castanera R."/>
            <person name="Culley D."/>
            <person name="Daum C."/>
            <person name="Ezra D."/>
            <person name="Gonzalez J."/>
            <person name="Henrissat B."/>
            <person name="Kuo A."/>
            <person name="Liang C."/>
            <person name="Lipzen A."/>
            <person name="Lutzoni F."/>
            <person name="Magnuson J."/>
            <person name="Mondo S."/>
            <person name="Nolan M."/>
            <person name="Ohm R."/>
            <person name="Pangilinan J."/>
            <person name="Park H.-J."/>
            <person name="Ramirez L."/>
            <person name="Alfaro M."/>
            <person name="Sun H."/>
            <person name="Tritt A."/>
            <person name="Yoshinaga Y."/>
            <person name="Zwiers L.-H."/>
            <person name="Turgeon B."/>
            <person name="Goodwin S."/>
            <person name="Spatafora J."/>
            <person name="Crous P."/>
            <person name="Grigoriev I."/>
        </authorList>
    </citation>
    <scope>NUCLEOTIDE SEQUENCE</scope>
    <source>
        <strain evidence="7">SCOH1-5</strain>
    </source>
</reference>
<dbReference type="Proteomes" id="UP000799539">
    <property type="component" value="Unassembled WGS sequence"/>
</dbReference>